<evidence type="ECO:0000256" key="6">
    <source>
        <dbReference type="SAM" id="Phobius"/>
    </source>
</evidence>
<dbReference type="PANTHER" id="PTHR31258">
    <property type="entry name" value="KERATINOCYTE-ASSOCIATED PROTEIN 3"/>
    <property type="match status" value="1"/>
</dbReference>
<dbReference type="Pfam" id="PF12304">
    <property type="entry name" value="BCLP"/>
    <property type="match status" value="1"/>
</dbReference>
<reference evidence="7 8" key="1">
    <citation type="submission" date="2019-09" db="EMBL/GenBank/DDBJ databases">
        <title>Bird 10,000 Genomes (B10K) Project - Family phase.</title>
        <authorList>
            <person name="Zhang G."/>
        </authorList>
    </citation>
    <scope>NUCLEOTIDE SEQUENCE [LARGE SCALE GENOMIC DNA]</scope>
    <source>
        <strain evidence="7">B10K-DU-001-18</strain>
        <tissue evidence="7">Muscle</tissue>
    </source>
</reference>
<gene>
    <name evidence="7" type="primary">Tmem54</name>
    <name evidence="7" type="ORF">REGSAT_R14196</name>
</gene>
<comment type="subcellular location">
    <subcellularLocation>
        <location evidence="1">Membrane</location>
        <topology evidence="1">Multi-pass membrane protein</topology>
    </subcellularLocation>
</comment>
<keyword evidence="3 6" id="KW-0812">Transmembrane</keyword>
<dbReference type="EMBL" id="VWZN01007189">
    <property type="protein sequence ID" value="NWR44931.1"/>
    <property type="molecule type" value="Genomic_DNA"/>
</dbReference>
<accession>A0A7K4XDB6</accession>
<dbReference type="AlphaFoldDB" id="A0A7K4XDB6"/>
<dbReference type="InterPro" id="IPR020977">
    <property type="entry name" value="Beta-casein-like"/>
</dbReference>
<keyword evidence="5 6" id="KW-0472">Membrane</keyword>
<sequence length="187" mass="19551">SALASGPLDPGSHRKALMKTGLTLLIVGHLTFIAGTLVHGTVLRFVVTARDATSLLYGVTNSASVIAALLTISCGVSALLLSRYLGPAALKWALLALSACSSLCCLCCLLGLLVAIGLTLANQGQALLAPCSIADIALAPVSRECPFDPTRVYSSTLSLWTISLLLEAVEIFFSIRCLLLTLELLRL</sequence>
<evidence type="ECO:0000256" key="1">
    <source>
        <dbReference type="ARBA" id="ARBA00004141"/>
    </source>
</evidence>
<feature type="transmembrane region" description="Helical" evidence="6">
    <location>
        <begin position="62"/>
        <end position="81"/>
    </location>
</feature>
<keyword evidence="4 6" id="KW-1133">Transmembrane helix</keyword>
<evidence type="ECO:0000313" key="7">
    <source>
        <dbReference type="EMBL" id="NWR44931.1"/>
    </source>
</evidence>
<feature type="non-terminal residue" evidence="7">
    <location>
        <position position="1"/>
    </location>
</feature>
<proteinExistence type="inferred from homology"/>
<comment type="caution">
    <text evidence="7">The sequence shown here is derived from an EMBL/GenBank/DDBJ whole genome shotgun (WGS) entry which is preliminary data.</text>
</comment>
<evidence type="ECO:0000256" key="2">
    <source>
        <dbReference type="ARBA" id="ARBA00011030"/>
    </source>
</evidence>
<evidence type="ECO:0000256" key="5">
    <source>
        <dbReference type="ARBA" id="ARBA00023136"/>
    </source>
</evidence>
<evidence type="ECO:0000313" key="8">
    <source>
        <dbReference type="Proteomes" id="UP000529728"/>
    </source>
</evidence>
<dbReference type="PANTHER" id="PTHR31258:SF2">
    <property type="entry name" value="TRANSMEMBRANE PROTEIN 54"/>
    <property type="match status" value="1"/>
</dbReference>
<comment type="similarity">
    <text evidence="2">Belongs to the TMEM54 family.</text>
</comment>
<name>A0A7K4XDB6_REGSA</name>
<feature type="transmembrane region" description="Helical" evidence="6">
    <location>
        <begin position="157"/>
        <end position="182"/>
    </location>
</feature>
<keyword evidence="8" id="KW-1185">Reference proteome</keyword>
<organism evidence="7 8">
    <name type="scientific">Regulus satrapa</name>
    <name type="common">Golden-crowned kinglet</name>
    <dbReference type="NCBI Taxonomy" id="13245"/>
    <lineage>
        <taxon>Eukaryota</taxon>
        <taxon>Metazoa</taxon>
        <taxon>Chordata</taxon>
        <taxon>Craniata</taxon>
        <taxon>Vertebrata</taxon>
        <taxon>Euteleostomi</taxon>
        <taxon>Archelosauria</taxon>
        <taxon>Archosauria</taxon>
        <taxon>Dinosauria</taxon>
        <taxon>Saurischia</taxon>
        <taxon>Theropoda</taxon>
        <taxon>Coelurosauria</taxon>
        <taxon>Aves</taxon>
        <taxon>Neognathae</taxon>
        <taxon>Neoaves</taxon>
        <taxon>Telluraves</taxon>
        <taxon>Australaves</taxon>
        <taxon>Passeriformes</taxon>
        <taxon>Regulidae</taxon>
        <taxon>Regulus</taxon>
    </lineage>
</organism>
<protein>
    <submittedName>
        <fullName evidence="7">TMM54 protein</fullName>
    </submittedName>
</protein>
<evidence type="ECO:0000256" key="3">
    <source>
        <dbReference type="ARBA" id="ARBA00022692"/>
    </source>
</evidence>
<feature type="non-terminal residue" evidence="7">
    <location>
        <position position="187"/>
    </location>
</feature>
<dbReference type="OrthoDB" id="9389418at2759"/>
<dbReference type="GO" id="GO:0016020">
    <property type="term" value="C:membrane"/>
    <property type="evidence" value="ECO:0007669"/>
    <property type="project" value="UniProtKB-SubCell"/>
</dbReference>
<evidence type="ECO:0000256" key="4">
    <source>
        <dbReference type="ARBA" id="ARBA00022989"/>
    </source>
</evidence>
<feature type="transmembrane region" description="Helical" evidence="6">
    <location>
        <begin position="93"/>
        <end position="118"/>
    </location>
</feature>
<dbReference type="Proteomes" id="UP000529728">
    <property type="component" value="Unassembled WGS sequence"/>
</dbReference>
<feature type="transmembrane region" description="Helical" evidence="6">
    <location>
        <begin position="21"/>
        <end position="42"/>
    </location>
</feature>